<evidence type="ECO:0000256" key="1">
    <source>
        <dbReference type="SAM" id="MobiDB-lite"/>
    </source>
</evidence>
<dbReference type="EMBL" id="VSWC01000040">
    <property type="protein sequence ID" value="KAA1105694.1"/>
    <property type="molecule type" value="Genomic_DNA"/>
</dbReference>
<dbReference type="Proteomes" id="UP000325313">
    <property type="component" value="Unassembled WGS sequence"/>
</dbReference>
<feature type="compositionally biased region" description="Basic and acidic residues" evidence="1">
    <location>
        <begin position="125"/>
        <end position="139"/>
    </location>
</feature>
<name>A0A5B0PG66_PUCGR</name>
<dbReference type="EMBL" id="VDEP01000338">
    <property type="protein sequence ID" value="KAA1102377.1"/>
    <property type="molecule type" value="Genomic_DNA"/>
</dbReference>
<evidence type="ECO:0000313" key="3">
    <source>
        <dbReference type="EMBL" id="KAA1102377.1"/>
    </source>
</evidence>
<dbReference type="EMBL" id="VDEP01000345">
    <property type="protein sequence ID" value="KAA1098839.1"/>
    <property type="molecule type" value="Genomic_DNA"/>
</dbReference>
<evidence type="ECO:0000313" key="2">
    <source>
        <dbReference type="EMBL" id="KAA1098839.1"/>
    </source>
</evidence>
<keyword evidence="5" id="KW-1185">Reference proteome</keyword>
<evidence type="ECO:0000313" key="5">
    <source>
        <dbReference type="Proteomes" id="UP000324748"/>
    </source>
</evidence>
<dbReference type="AlphaFoldDB" id="A0A5B0PG66"/>
<feature type="compositionally biased region" description="Low complexity" evidence="1">
    <location>
        <begin position="174"/>
        <end position="211"/>
    </location>
</feature>
<protein>
    <recommendedName>
        <fullName evidence="7">SAM domain-containing protein</fullName>
    </recommendedName>
</protein>
<evidence type="ECO:0000313" key="6">
    <source>
        <dbReference type="Proteomes" id="UP000325313"/>
    </source>
</evidence>
<dbReference type="Proteomes" id="UP000324748">
    <property type="component" value="Unassembled WGS sequence"/>
</dbReference>
<dbReference type="OrthoDB" id="2502010at2759"/>
<reference evidence="5 6" key="1">
    <citation type="submission" date="2019-05" db="EMBL/GenBank/DDBJ databases">
        <title>Emergence of the Ug99 lineage of the wheat stem rust pathogen through somatic hybridization.</title>
        <authorList>
            <person name="Li F."/>
            <person name="Upadhyaya N.M."/>
            <person name="Sperschneider J."/>
            <person name="Matny O."/>
            <person name="Nguyen-Phuc H."/>
            <person name="Mago R."/>
            <person name="Raley C."/>
            <person name="Miller M.E."/>
            <person name="Silverstein K.A.T."/>
            <person name="Henningsen E."/>
            <person name="Hirsch C.D."/>
            <person name="Visser B."/>
            <person name="Pretorius Z.A."/>
            <person name="Steffenson B.J."/>
            <person name="Schwessinger B."/>
            <person name="Dodds P.N."/>
            <person name="Figueroa M."/>
        </authorList>
    </citation>
    <scope>NUCLEOTIDE SEQUENCE [LARGE SCALE GENOMIC DNA]</scope>
    <source>
        <strain evidence="4">21-0</strain>
        <strain evidence="2 6">Ug99</strain>
    </source>
</reference>
<comment type="caution">
    <text evidence="2">The sequence shown here is derived from an EMBL/GenBank/DDBJ whole genome shotgun (WGS) entry which is preliminary data.</text>
</comment>
<evidence type="ECO:0008006" key="7">
    <source>
        <dbReference type="Google" id="ProtNLM"/>
    </source>
</evidence>
<accession>A0A5B0PG66</accession>
<feature type="compositionally biased region" description="Polar residues" evidence="1">
    <location>
        <begin position="146"/>
        <end position="173"/>
    </location>
</feature>
<evidence type="ECO:0000313" key="4">
    <source>
        <dbReference type="EMBL" id="KAA1105694.1"/>
    </source>
</evidence>
<proteinExistence type="predicted"/>
<gene>
    <name evidence="4" type="ORF">PGT21_015927</name>
    <name evidence="2" type="ORF">PGTUg99_010986</name>
    <name evidence="3" type="ORF">PGTUg99_031048</name>
</gene>
<sequence length="314" mass="34406">MDYKPAISGNDPDIPRLHFDISYSLWVVEPTTGQSQHVVPALPTGLTVFTKDLPFERFKCGIFRHLKSILRDANVLKLLKSADSLKMVEWRCSLSNPHNQLFDPQKRFFVSGDASFKAFLAAEEVTRNRRSGSSDRPKLEIIMTKPESTPATQDEATTPLNTTSETTGTRANITQESAPSSAEAQASTSGPSSGAMAAPSRPSLFSSSDPSSRPPKRPRPNQEAPARLDPDTLEMEEFLKLCHIPLHDQHTRALITIHRLHHWSVFNYLSVEELKTVGFSLGPALLIHAGVTLVNRRVAVEAANAALAASSSSS</sequence>
<feature type="region of interest" description="Disordered" evidence="1">
    <location>
        <begin position="125"/>
        <end position="229"/>
    </location>
</feature>
<organism evidence="2 6">
    <name type="scientific">Puccinia graminis f. sp. tritici</name>
    <dbReference type="NCBI Taxonomy" id="56615"/>
    <lineage>
        <taxon>Eukaryota</taxon>
        <taxon>Fungi</taxon>
        <taxon>Dikarya</taxon>
        <taxon>Basidiomycota</taxon>
        <taxon>Pucciniomycotina</taxon>
        <taxon>Pucciniomycetes</taxon>
        <taxon>Pucciniales</taxon>
        <taxon>Pucciniaceae</taxon>
        <taxon>Puccinia</taxon>
    </lineage>
</organism>